<reference evidence="1" key="1">
    <citation type="submission" date="2022-01" db="EMBL/GenBank/DDBJ databases">
        <authorList>
            <person name="King R."/>
        </authorList>
    </citation>
    <scope>NUCLEOTIDE SEQUENCE</scope>
</reference>
<dbReference type="Proteomes" id="UP001152799">
    <property type="component" value="Chromosome 7"/>
</dbReference>
<gene>
    <name evidence="1" type="ORF">CEUTPL_LOCUS12361</name>
</gene>
<proteinExistence type="predicted"/>
<dbReference type="AlphaFoldDB" id="A0A9N9QSA3"/>
<accession>A0A9N9QSA3</accession>
<protein>
    <submittedName>
        <fullName evidence="1">Uncharacterized protein</fullName>
    </submittedName>
</protein>
<evidence type="ECO:0000313" key="2">
    <source>
        <dbReference type="Proteomes" id="UP001152799"/>
    </source>
</evidence>
<organism evidence="1 2">
    <name type="scientific">Ceutorhynchus assimilis</name>
    <name type="common">cabbage seed weevil</name>
    <dbReference type="NCBI Taxonomy" id="467358"/>
    <lineage>
        <taxon>Eukaryota</taxon>
        <taxon>Metazoa</taxon>
        <taxon>Ecdysozoa</taxon>
        <taxon>Arthropoda</taxon>
        <taxon>Hexapoda</taxon>
        <taxon>Insecta</taxon>
        <taxon>Pterygota</taxon>
        <taxon>Neoptera</taxon>
        <taxon>Endopterygota</taxon>
        <taxon>Coleoptera</taxon>
        <taxon>Polyphaga</taxon>
        <taxon>Cucujiformia</taxon>
        <taxon>Curculionidae</taxon>
        <taxon>Ceutorhynchinae</taxon>
        <taxon>Ceutorhynchus</taxon>
    </lineage>
</organism>
<sequence length="159" mass="17116">MVVPVVNSASAPQQITGNNLQLTYQKNTTTTTIIGNNNSITIVQNLGLLQLIGNNNSITIVSNCSRVKLVGNNCSVNITKCQGIVEYIGNNGTVVIKGEIRADSVSYTGNNGTLIGNRKKSRCQVNEAVLVKNNRQMKKIPLKFDIDLNGLFPVALVTN</sequence>
<evidence type="ECO:0000313" key="1">
    <source>
        <dbReference type="EMBL" id="CAG9771939.1"/>
    </source>
</evidence>
<name>A0A9N9QSA3_9CUCU</name>
<keyword evidence="2" id="KW-1185">Reference proteome</keyword>
<dbReference type="EMBL" id="OU892283">
    <property type="protein sequence ID" value="CAG9771939.1"/>
    <property type="molecule type" value="Genomic_DNA"/>
</dbReference>
<dbReference type="OrthoDB" id="8190314at2759"/>